<reference evidence="3" key="1">
    <citation type="journal article" date="2020" name="Nat. Ecol. Evol.">
        <title>Deeply conserved synteny resolves early events in vertebrate evolution.</title>
        <authorList>
            <person name="Simakov O."/>
            <person name="Marletaz F."/>
            <person name="Yue J.X."/>
            <person name="O'Connell B."/>
            <person name="Jenkins J."/>
            <person name="Brandt A."/>
            <person name="Calef R."/>
            <person name="Tung C.H."/>
            <person name="Huang T.K."/>
            <person name="Schmutz J."/>
            <person name="Satoh N."/>
            <person name="Yu J.K."/>
            <person name="Putnam N.H."/>
            <person name="Green R.E."/>
            <person name="Rokhsar D.S."/>
        </authorList>
    </citation>
    <scope>NUCLEOTIDE SEQUENCE [LARGE SCALE GENOMIC DNA]</scope>
    <source>
        <strain evidence="3">S238N-H82</strain>
    </source>
</reference>
<dbReference type="InterPro" id="IPR052577">
    <property type="entry name" value="VWA7"/>
</dbReference>
<feature type="chain" id="PRO_5039940242" evidence="1">
    <location>
        <begin position="23"/>
        <end position="204"/>
    </location>
</feature>
<keyword evidence="3" id="KW-1185">Reference proteome</keyword>
<evidence type="ECO:0000256" key="1">
    <source>
        <dbReference type="SAM" id="SignalP"/>
    </source>
</evidence>
<proteinExistence type="predicted"/>
<dbReference type="Pfam" id="PF25107">
    <property type="entry name" value="VWA7_N"/>
    <property type="match status" value="1"/>
</dbReference>
<dbReference type="PANTHER" id="PTHR14905">
    <property type="entry name" value="NG37"/>
    <property type="match status" value="1"/>
</dbReference>
<dbReference type="InterPro" id="IPR056862">
    <property type="entry name" value="VWA7_N"/>
</dbReference>
<gene>
    <name evidence="4" type="primary">LOC118404277</name>
</gene>
<dbReference type="KEGG" id="bfo:118404277"/>
<dbReference type="OMA" id="TDYTHEE"/>
<dbReference type="RefSeq" id="XP_035659236.1">
    <property type="nucleotide sequence ID" value="XM_035803343.1"/>
</dbReference>
<keyword evidence="1" id="KW-0732">Signal</keyword>
<dbReference type="AlphaFoldDB" id="A0A9J7HGW5"/>
<feature type="signal peptide" evidence="1">
    <location>
        <begin position="1"/>
        <end position="22"/>
    </location>
</feature>
<organism evidence="3 4">
    <name type="scientific">Branchiostoma floridae</name>
    <name type="common">Florida lancelet</name>
    <name type="synonym">Amphioxus</name>
    <dbReference type="NCBI Taxonomy" id="7739"/>
    <lineage>
        <taxon>Eukaryota</taxon>
        <taxon>Metazoa</taxon>
        <taxon>Chordata</taxon>
        <taxon>Cephalochordata</taxon>
        <taxon>Leptocardii</taxon>
        <taxon>Amphioxiformes</taxon>
        <taxon>Branchiostomatidae</taxon>
        <taxon>Branchiostoma</taxon>
    </lineage>
</organism>
<reference evidence="4" key="2">
    <citation type="submission" date="2025-08" db="UniProtKB">
        <authorList>
            <consortium name="RefSeq"/>
        </authorList>
    </citation>
    <scope>IDENTIFICATION</scope>
    <source>
        <strain evidence="4">S238N-H82</strain>
        <tissue evidence="4">Testes</tissue>
    </source>
</reference>
<accession>A0A9J7HGW5</accession>
<sequence>MATFQVAKGLVLVWILSFSVEGFLPNRLSTVHTLNPTDYTHEEITQIGVLKAAAKFLEDNPPPGGASFTTGQLQNLDPLNPTTLFTAYYGVQRLKICVLFLEVTSGGNLQSAITEIIDANSRVDSDYVSSAEYHVGGEEIQAANIRMITQRNSILGVLSAASPNFESARSMIGVYLHILQDFYSNTNWVELEGGVPYEDLGTFT</sequence>
<evidence type="ECO:0000259" key="2">
    <source>
        <dbReference type="Pfam" id="PF25107"/>
    </source>
</evidence>
<evidence type="ECO:0000313" key="3">
    <source>
        <dbReference type="Proteomes" id="UP000001554"/>
    </source>
</evidence>
<dbReference type="Proteomes" id="UP000001554">
    <property type="component" value="Chromosome 17"/>
</dbReference>
<evidence type="ECO:0000313" key="4">
    <source>
        <dbReference type="RefSeq" id="XP_035659236.1"/>
    </source>
</evidence>
<feature type="domain" description="VWA7 N-terminal" evidence="2">
    <location>
        <begin position="97"/>
        <end position="201"/>
    </location>
</feature>
<dbReference type="PANTHER" id="PTHR14905:SF21">
    <property type="entry name" value="VWFA DOMAIN-CONTAINING PROTEIN"/>
    <property type="match status" value="1"/>
</dbReference>
<name>A0A9J7HGW5_BRAFL</name>
<protein>
    <submittedName>
        <fullName evidence="4">von Willebrand factor A domain-containing protein 7-like</fullName>
    </submittedName>
</protein>
<dbReference type="GeneID" id="118404277"/>
<dbReference type="OrthoDB" id="10043511at2759"/>